<accession>A0A9P4JRM3</accession>
<name>A0A9P4JRM3_9PLEO</name>
<dbReference type="Gene3D" id="3.90.180.10">
    <property type="entry name" value="Medium-chain alcohol dehydrogenases, catalytic domain"/>
    <property type="match status" value="1"/>
</dbReference>
<gene>
    <name evidence="7" type="ORF">GQ43DRAFT_409426</name>
</gene>
<dbReference type="AlphaFoldDB" id="A0A9P4JRM3"/>
<dbReference type="InterPro" id="IPR011032">
    <property type="entry name" value="GroES-like_sf"/>
</dbReference>
<dbReference type="FunFam" id="3.40.50.720:FF:000022">
    <property type="entry name" value="Cinnamyl alcohol dehydrogenase"/>
    <property type="match status" value="1"/>
</dbReference>
<evidence type="ECO:0000256" key="5">
    <source>
        <dbReference type="RuleBase" id="RU361277"/>
    </source>
</evidence>
<dbReference type="SUPFAM" id="SSF51735">
    <property type="entry name" value="NAD(P)-binding Rossmann-fold domains"/>
    <property type="match status" value="1"/>
</dbReference>
<evidence type="ECO:0000256" key="3">
    <source>
        <dbReference type="ARBA" id="ARBA00022833"/>
    </source>
</evidence>
<dbReference type="InterPro" id="IPR013149">
    <property type="entry name" value="ADH-like_C"/>
</dbReference>
<keyword evidence="3 5" id="KW-0862">Zinc</keyword>
<keyword evidence="8" id="KW-1185">Reference proteome</keyword>
<keyword evidence="4" id="KW-0560">Oxidoreductase</keyword>
<sequence>MAPQPSTEYTIYRGIEGAVKEASAHIKPLGPKEILVKITHSGLCGTDLAYVPYGIALGHEGVGIVEAIGSDVTQFEIGDRAGGGYHRKSCEHCSYCLSGQDIWCYERSIYGEEDYANGTFGEYYIGTETYLHKIPEGLTSEHAAPLQCAGATVYNALFSVAKPAERVGIIGIGGLGHLAIQFARKLGAEVVVFSTSRSKEEEAKEFGASEFYLLEDIDKVKKPVNVLVIAGNRYPDWKKFLVKEVVARAGTIIPLAAPNGNISLPAFRMFFDGYNVLSSLVASRAKHEEMLAFAASHDIKPTIEQFDLSEDGLQEAIAKLKSNNMRYRGVLVAKGA</sequence>
<dbReference type="Pfam" id="PF00107">
    <property type="entry name" value="ADH_zinc_N"/>
    <property type="match status" value="1"/>
</dbReference>
<dbReference type="InterPro" id="IPR036291">
    <property type="entry name" value="NAD(P)-bd_dom_sf"/>
</dbReference>
<dbReference type="InterPro" id="IPR029752">
    <property type="entry name" value="D-isomer_DH_CS1"/>
</dbReference>
<dbReference type="InterPro" id="IPR002328">
    <property type="entry name" value="ADH_Zn_CS"/>
</dbReference>
<evidence type="ECO:0000313" key="7">
    <source>
        <dbReference type="EMBL" id="KAF2204468.1"/>
    </source>
</evidence>
<organism evidence="7 8">
    <name type="scientific">Delitschia confertaspora ATCC 74209</name>
    <dbReference type="NCBI Taxonomy" id="1513339"/>
    <lineage>
        <taxon>Eukaryota</taxon>
        <taxon>Fungi</taxon>
        <taxon>Dikarya</taxon>
        <taxon>Ascomycota</taxon>
        <taxon>Pezizomycotina</taxon>
        <taxon>Dothideomycetes</taxon>
        <taxon>Pleosporomycetidae</taxon>
        <taxon>Pleosporales</taxon>
        <taxon>Delitschiaceae</taxon>
        <taxon>Delitschia</taxon>
    </lineage>
</organism>
<dbReference type="InterPro" id="IPR020843">
    <property type="entry name" value="ER"/>
</dbReference>
<comment type="caution">
    <text evidence="7">The sequence shown here is derived from an EMBL/GenBank/DDBJ whole genome shotgun (WGS) entry which is preliminary data.</text>
</comment>
<comment type="cofactor">
    <cofactor evidence="1 5">
        <name>Zn(2+)</name>
        <dbReference type="ChEBI" id="CHEBI:29105"/>
    </cofactor>
</comment>
<protein>
    <submittedName>
        <fullName evidence="7">GroES-like protein</fullName>
    </submittedName>
</protein>
<dbReference type="CDD" id="cd05283">
    <property type="entry name" value="CAD1"/>
    <property type="match status" value="1"/>
</dbReference>
<dbReference type="PROSITE" id="PS00059">
    <property type="entry name" value="ADH_ZINC"/>
    <property type="match status" value="1"/>
</dbReference>
<reference evidence="7" key="1">
    <citation type="journal article" date="2020" name="Stud. Mycol.">
        <title>101 Dothideomycetes genomes: a test case for predicting lifestyles and emergence of pathogens.</title>
        <authorList>
            <person name="Haridas S."/>
            <person name="Albert R."/>
            <person name="Binder M."/>
            <person name="Bloem J."/>
            <person name="Labutti K."/>
            <person name="Salamov A."/>
            <person name="Andreopoulos B."/>
            <person name="Baker S."/>
            <person name="Barry K."/>
            <person name="Bills G."/>
            <person name="Bluhm B."/>
            <person name="Cannon C."/>
            <person name="Castanera R."/>
            <person name="Culley D."/>
            <person name="Daum C."/>
            <person name="Ezra D."/>
            <person name="Gonzalez J."/>
            <person name="Henrissat B."/>
            <person name="Kuo A."/>
            <person name="Liang C."/>
            <person name="Lipzen A."/>
            <person name="Lutzoni F."/>
            <person name="Magnuson J."/>
            <person name="Mondo S."/>
            <person name="Nolan M."/>
            <person name="Ohm R."/>
            <person name="Pangilinan J."/>
            <person name="Park H.-J."/>
            <person name="Ramirez L."/>
            <person name="Alfaro M."/>
            <person name="Sun H."/>
            <person name="Tritt A."/>
            <person name="Yoshinaga Y."/>
            <person name="Zwiers L.-H."/>
            <person name="Turgeon B."/>
            <person name="Goodwin S."/>
            <person name="Spatafora J."/>
            <person name="Crous P."/>
            <person name="Grigoriev I."/>
        </authorList>
    </citation>
    <scope>NUCLEOTIDE SEQUENCE</scope>
    <source>
        <strain evidence="7">ATCC 74209</strain>
    </source>
</reference>
<evidence type="ECO:0000256" key="2">
    <source>
        <dbReference type="ARBA" id="ARBA00022723"/>
    </source>
</evidence>
<dbReference type="Proteomes" id="UP000799536">
    <property type="component" value="Unassembled WGS sequence"/>
</dbReference>
<comment type="similarity">
    <text evidence="5">Belongs to the zinc-containing alcohol dehydrogenase family.</text>
</comment>
<dbReference type="GO" id="GO:0008270">
    <property type="term" value="F:zinc ion binding"/>
    <property type="evidence" value="ECO:0007669"/>
    <property type="project" value="InterPro"/>
</dbReference>
<dbReference type="InterPro" id="IPR013154">
    <property type="entry name" value="ADH-like_N"/>
</dbReference>
<proteinExistence type="inferred from homology"/>
<dbReference type="SUPFAM" id="SSF50129">
    <property type="entry name" value="GroES-like"/>
    <property type="match status" value="1"/>
</dbReference>
<dbReference type="PROSITE" id="PS00065">
    <property type="entry name" value="D_2_HYDROXYACID_DH_1"/>
    <property type="match status" value="1"/>
</dbReference>
<dbReference type="Pfam" id="PF08240">
    <property type="entry name" value="ADH_N"/>
    <property type="match status" value="1"/>
</dbReference>
<evidence type="ECO:0000313" key="8">
    <source>
        <dbReference type="Proteomes" id="UP000799536"/>
    </source>
</evidence>
<dbReference type="EMBL" id="ML993875">
    <property type="protein sequence ID" value="KAF2204468.1"/>
    <property type="molecule type" value="Genomic_DNA"/>
</dbReference>
<dbReference type="SMART" id="SM00829">
    <property type="entry name" value="PKS_ER"/>
    <property type="match status" value="1"/>
</dbReference>
<dbReference type="Gene3D" id="3.40.50.720">
    <property type="entry name" value="NAD(P)-binding Rossmann-like Domain"/>
    <property type="match status" value="1"/>
</dbReference>
<dbReference type="PANTHER" id="PTHR42683">
    <property type="entry name" value="ALDEHYDE REDUCTASE"/>
    <property type="match status" value="1"/>
</dbReference>
<dbReference type="OrthoDB" id="1879366at2759"/>
<keyword evidence="2 5" id="KW-0479">Metal-binding</keyword>
<evidence type="ECO:0000256" key="1">
    <source>
        <dbReference type="ARBA" id="ARBA00001947"/>
    </source>
</evidence>
<evidence type="ECO:0000256" key="4">
    <source>
        <dbReference type="ARBA" id="ARBA00023002"/>
    </source>
</evidence>
<dbReference type="GO" id="GO:0016616">
    <property type="term" value="F:oxidoreductase activity, acting on the CH-OH group of donors, NAD or NADP as acceptor"/>
    <property type="evidence" value="ECO:0007669"/>
    <property type="project" value="InterPro"/>
</dbReference>
<evidence type="ECO:0000259" key="6">
    <source>
        <dbReference type="SMART" id="SM00829"/>
    </source>
</evidence>
<feature type="domain" description="Enoyl reductase (ER)" evidence="6">
    <location>
        <begin position="17"/>
        <end position="277"/>
    </location>
</feature>
<dbReference type="InterPro" id="IPR047109">
    <property type="entry name" value="CAD-like"/>
</dbReference>